<feature type="region of interest" description="Disordered" evidence="1">
    <location>
        <begin position="416"/>
        <end position="480"/>
    </location>
</feature>
<organism evidence="2 3">
    <name type="scientific">Puccinia coronata f. sp. avenae</name>
    <dbReference type="NCBI Taxonomy" id="200324"/>
    <lineage>
        <taxon>Eukaryota</taxon>
        <taxon>Fungi</taxon>
        <taxon>Dikarya</taxon>
        <taxon>Basidiomycota</taxon>
        <taxon>Pucciniomycotina</taxon>
        <taxon>Pucciniomycetes</taxon>
        <taxon>Pucciniales</taxon>
        <taxon>Pucciniaceae</taxon>
        <taxon>Puccinia</taxon>
    </lineage>
</organism>
<dbReference type="Proteomes" id="UP000235388">
    <property type="component" value="Unassembled WGS sequence"/>
</dbReference>
<feature type="region of interest" description="Disordered" evidence="1">
    <location>
        <begin position="61"/>
        <end position="108"/>
    </location>
</feature>
<keyword evidence="3" id="KW-1185">Reference proteome</keyword>
<feature type="region of interest" description="Disordered" evidence="1">
    <location>
        <begin position="127"/>
        <end position="162"/>
    </location>
</feature>
<protein>
    <submittedName>
        <fullName evidence="2">Uncharacterized protein</fullName>
    </submittedName>
</protein>
<dbReference type="EMBL" id="PGCJ01001217">
    <property type="protein sequence ID" value="PLW07570.1"/>
    <property type="molecule type" value="Genomic_DNA"/>
</dbReference>
<evidence type="ECO:0000313" key="3">
    <source>
        <dbReference type="Proteomes" id="UP000235388"/>
    </source>
</evidence>
<evidence type="ECO:0000313" key="2">
    <source>
        <dbReference type="EMBL" id="PLW07570.1"/>
    </source>
</evidence>
<sequence length="666" mass="74165">MEYLNDAAFEENGKSQEFWLTPSPGMTTRIPALEPLTQGSQVFPRSTAASLGAFPLIIPARNGASPKEKVPDPPMPTGNGADPKQIAPPPLSGGSTFGPLGHSTPKDSSRQIRATYVYHTPTPGGHTPFCGFPAPESSALEPSVHSTSQDSSQQTSQASSQQTHIFTQPGVIRKVHLDYLVYSQSVIADLIKSTRPSSSTSKKDLFKKDWEKYTPVGNLREWLVDLSLYNLNKFQLEWKAIISNSRRYGPKKFAFLASDQDYYEFVETVYEALNSKVTIELTMENPLGKAKQLEHERSVEENLTLTFGADKERIPLEREVVRLIGNPKADVSPNPVAPKVAKLMEHIVATWGRNNKKYWIGNLKDRSESMQITNEMFPIWGRALLHNNNAEITLDHPLPTKQFVWIKKYTPKLTELAAQGQAPEDTNNEEPPKDTSPLPDVTLGEYPRDPSPLPNNRLKDLDKEPTPVTPAPSSDVKVVRRKAKLEDTRYESPISLDSLQARSHDGTPLHKPISLSSLQAISHDGTPLHKFSCSPSDARSPTGDLIGEAVCRLSVERGQRAHRVPLVSPIRKQPGLRGSLTLQKTRIILAAGRAFTWDKFLAHCSFLPTDMAPRGLIQLNHIPHWSFFLTTSVPSLMKMICPFPEATAHQFMYGTYTMPPKYFETN</sequence>
<dbReference type="AlphaFoldDB" id="A0A2N5S2V3"/>
<gene>
    <name evidence="2" type="ORF">PCANC_27136</name>
</gene>
<feature type="compositionally biased region" description="Low complexity" evidence="1">
    <location>
        <begin position="146"/>
        <end position="162"/>
    </location>
</feature>
<name>A0A2N5S2V3_9BASI</name>
<proteinExistence type="predicted"/>
<comment type="caution">
    <text evidence="2">The sequence shown here is derived from an EMBL/GenBank/DDBJ whole genome shotgun (WGS) entry which is preliminary data.</text>
</comment>
<reference evidence="2 3" key="1">
    <citation type="submission" date="2017-11" db="EMBL/GenBank/DDBJ databases">
        <title>De novo assembly and phasing of dikaryotic genomes from two isolates of Puccinia coronata f. sp. avenae, the causal agent of oat crown rust.</title>
        <authorList>
            <person name="Miller M.E."/>
            <person name="Zhang Y."/>
            <person name="Omidvar V."/>
            <person name="Sperschneider J."/>
            <person name="Schwessinger B."/>
            <person name="Raley C."/>
            <person name="Palmer J.M."/>
            <person name="Garnica D."/>
            <person name="Upadhyaya N."/>
            <person name="Rathjen J."/>
            <person name="Taylor J.M."/>
            <person name="Park R.F."/>
            <person name="Dodds P.N."/>
            <person name="Hirsch C.D."/>
            <person name="Kianian S.F."/>
            <person name="Figueroa M."/>
        </authorList>
    </citation>
    <scope>NUCLEOTIDE SEQUENCE [LARGE SCALE GENOMIC DNA]</scope>
    <source>
        <strain evidence="2">12NC29</strain>
    </source>
</reference>
<evidence type="ECO:0000256" key="1">
    <source>
        <dbReference type="SAM" id="MobiDB-lite"/>
    </source>
</evidence>
<accession>A0A2N5S2V3</accession>
<dbReference type="OrthoDB" id="2501691at2759"/>